<feature type="transmembrane region" description="Helical" evidence="2">
    <location>
        <begin position="400"/>
        <end position="426"/>
    </location>
</feature>
<feature type="transmembrane region" description="Helical" evidence="2">
    <location>
        <begin position="268"/>
        <end position="286"/>
    </location>
</feature>
<dbReference type="InterPro" id="IPR018247">
    <property type="entry name" value="EF_Hand_1_Ca_BS"/>
</dbReference>
<evidence type="ECO:0000256" key="1">
    <source>
        <dbReference type="SAM" id="MobiDB-lite"/>
    </source>
</evidence>
<sequence length="499" mass="54029">MNAKLHRHGILPLLAFLTTLLFLAVTATPGQAHWADMSAAEMVVEPSTVQITLTYPTGLTPFADTNQDGQLSPDEVRASKQPLTTFLENAIRLRNQNNQAGVLQVSPQLEAALPPTVRAAPNTHSTIRLIYAWNQPLQALKIHYNLFLPGVPTANCLATILQNHQLRTVVFTPKNQDLTLSAGLTHLTTGGLLLTIAGAIVWGAMHSLSPGHGKTLVGAYLVGTRSTPKHAILLAAATTITHTLGIFALGLVALFASRYILPEQLYPWMNLLSGVMVIVIGLRLFIQRLSNRYSSHRQAHRHSHSHQRQPSISRELVPLPAASLPGTGNLDVNQPHWHNSDSRHHQHQHSHHQQNSHHPPHHHSDHSLHDHIHHHSHDHHHPHTHLPLGPDDTPVTWRNLVALGISGGLTPCPAALVLLLSCMALGQVGLGLILVLAFSLGLAGVLTGLGLLMVYAKTLFQRLPVPKRPVKLLSTLSALGIVLIGVGLSAQAVMEIAGG</sequence>
<feature type="transmembrane region" description="Helical" evidence="2">
    <location>
        <begin position="432"/>
        <end position="455"/>
    </location>
</feature>
<feature type="domain" description="Urease accessory protein UreH-like transmembrane" evidence="4">
    <location>
        <begin position="396"/>
        <end position="484"/>
    </location>
</feature>
<keyword evidence="2" id="KW-0472">Membrane</keyword>
<evidence type="ECO:0000256" key="3">
    <source>
        <dbReference type="SAM" id="SignalP"/>
    </source>
</evidence>
<feature type="region of interest" description="Disordered" evidence="1">
    <location>
        <begin position="323"/>
        <end position="390"/>
    </location>
</feature>
<keyword evidence="2" id="KW-0812">Transmembrane</keyword>
<dbReference type="GO" id="GO:0006824">
    <property type="term" value="P:cobalt ion transport"/>
    <property type="evidence" value="ECO:0007669"/>
    <property type="project" value="UniProtKB-KW"/>
</dbReference>
<feature type="transmembrane region" description="Helical" evidence="2">
    <location>
        <begin position="476"/>
        <end position="494"/>
    </location>
</feature>
<feature type="compositionally biased region" description="Basic residues" evidence="1">
    <location>
        <begin position="344"/>
        <end position="364"/>
    </location>
</feature>
<dbReference type="Pfam" id="PF13386">
    <property type="entry name" value="DsbD_2"/>
    <property type="match status" value="1"/>
</dbReference>
<dbReference type="GO" id="GO:0032025">
    <property type="term" value="P:response to cobalt ion"/>
    <property type="evidence" value="ECO:0007669"/>
    <property type="project" value="TreeGrafter"/>
</dbReference>
<dbReference type="PANTHER" id="PTHR40659:SF1">
    <property type="entry name" value="NICKEL_COBALT EFFLUX SYSTEM RCNA"/>
    <property type="match status" value="1"/>
</dbReference>
<proteinExistence type="predicted"/>
<evidence type="ECO:0000256" key="2">
    <source>
        <dbReference type="SAM" id="Phobius"/>
    </source>
</evidence>
<dbReference type="PROSITE" id="PS00018">
    <property type="entry name" value="EF_HAND_1"/>
    <property type="match status" value="1"/>
</dbReference>
<feature type="transmembrane region" description="Helical" evidence="2">
    <location>
        <begin position="184"/>
        <end position="205"/>
    </location>
</feature>
<accession>A0AA96WHH7</accession>
<gene>
    <name evidence="5" type="ORF">HJG54_27325</name>
</gene>
<protein>
    <submittedName>
        <fullName evidence="5">ABC transporter permease</fullName>
    </submittedName>
</protein>
<dbReference type="RefSeq" id="WP_316432390.1">
    <property type="nucleotide sequence ID" value="NZ_CP053586.1"/>
</dbReference>
<organism evidence="5">
    <name type="scientific">Leptolyngbya sp. NK1-12</name>
    <dbReference type="NCBI Taxonomy" id="2547451"/>
    <lineage>
        <taxon>Bacteria</taxon>
        <taxon>Bacillati</taxon>
        <taxon>Cyanobacteriota</taxon>
        <taxon>Cyanophyceae</taxon>
        <taxon>Leptolyngbyales</taxon>
        <taxon>Leptolyngbyaceae</taxon>
        <taxon>Leptolyngbya group</taxon>
        <taxon>Leptolyngbya</taxon>
    </lineage>
</organism>
<feature type="transmembrane region" description="Helical" evidence="2">
    <location>
        <begin position="231"/>
        <end position="256"/>
    </location>
</feature>
<evidence type="ECO:0000259" key="4">
    <source>
        <dbReference type="Pfam" id="PF13386"/>
    </source>
</evidence>
<feature type="compositionally biased region" description="Basic residues" evidence="1">
    <location>
        <begin position="371"/>
        <end position="384"/>
    </location>
</feature>
<dbReference type="InterPro" id="IPR039447">
    <property type="entry name" value="UreH-like_TM_dom"/>
</dbReference>
<dbReference type="GO" id="GO:0046583">
    <property type="term" value="F:monoatomic cation efflux transmembrane transporter activity"/>
    <property type="evidence" value="ECO:0007669"/>
    <property type="project" value="TreeGrafter"/>
</dbReference>
<keyword evidence="3" id="KW-0732">Signal</keyword>
<dbReference type="GO" id="GO:0015099">
    <property type="term" value="F:nickel cation transmembrane transporter activity"/>
    <property type="evidence" value="ECO:0007669"/>
    <property type="project" value="TreeGrafter"/>
</dbReference>
<dbReference type="InterPro" id="IPR051224">
    <property type="entry name" value="NiCoT_RcnA"/>
</dbReference>
<dbReference type="EMBL" id="CP053586">
    <property type="protein sequence ID" value="WNZ26167.1"/>
    <property type="molecule type" value="Genomic_DNA"/>
</dbReference>
<evidence type="ECO:0000313" key="5">
    <source>
        <dbReference type="EMBL" id="WNZ26167.1"/>
    </source>
</evidence>
<dbReference type="PANTHER" id="PTHR40659">
    <property type="entry name" value="NICKEL/COBALT EFFLUX SYSTEM RCNA"/>
    <property type="match status" value="1"/>
</dbReference>
<dbReference type="AlphaFoldDB" id="A0AA96WHH7"/>
<reference evidence="5" key="1">
    <citation type="submission" date="2020-05" db="EMBL/GenBank/DDBJ databases">
        <authorList>
            <person name="Zhu T."/>
            <person name="Keshari N."/>
            <person name="Lu X."/>
        </authorList>
    </citation>
    <scope>NUCLEOTIDE SEQUENCE</scope>
    <source>
        <strain evidence="5">NK1-12</strain>
    </source>
</reference>
<name>A0AA96WHH7_9CYAN</name>
<dbReference type="GO" id="GO:0005886">
    <property type="term" value="C:plasma membrane"/>
    <property type="evidence" value="ECO:0007669"/>
    <property type="project" value="UniProtKB-SubCell"/>
</dbReference>
<feature type="chain" id="PRO_5041677716" evidence="3">
    <location>
        <begin position="35"/>
        <end position="499"/>
    </location>
</feature>
<keyword evidence="2" id="KW-1133">Transmembrane helix</keyword>
<dbReference type="GO" id="GO:0010045">
    <property type="term" value="P:response to nickel cation"/>
    <property type="evidence" value="ECO:0007669"/>
    <property type="project" value="TreeGrafter"/>
</dbReference>
<feature type="signal peptide" evidence="3">
    <location>
        <begin position="1"/>
        <end position="34"/>
    </location>
</feature>